<gene>
    <name evidence="1" type="ORF">DSO57_1007361</name>
</gene>
<name>A0ACC2RYL4_9FUNG</name>
<protein>
    <submittedName>
        <fullName evidence="1">Uncharacterized protein</fullName>
    </submittedName>
</protein>
<reference evidence="1" key="1">
    <citation type="submission" date="2022-04" db="EMBL/GenBank/DDBJ databases">
        <title>Genome of the entomopathogenic fungus Entomophthora muscae.</title>
        <authorList>
            <person name="Elya C."/>
            <person name="Lovett B.R."/>
            <person name="Lee E."/>
            <person name="Macias A.M."/>
            <person name="Hajek A.E."/>
            <person name="De Bivort B.L."/>
            <person name="Kasson M.T."/>
            <person name="De Fine Licht H.H."/>
            <person name="Stajich J.E."/>
        </authorList>
    </citation>
    <scope>NUCLEOTIDE SEQUENCE</scope>
    <source>
        <strain evidence="1">Berkeley</strain>
    </source>
</reference>
<proteinExistence type="predicted"/>
<dbReference type="Proteomes" id="UP001165960">
    <property type="component" value="Unassembled WGS sequence"/>
</dbReference>
<dbReference type="EMBL" id="QTSX02006411">
    <property type="protein sequence ID" value="KAJ9055136.1"/>
    <property type="molecule type" value="Genomic_DNA"/>
</dbReference>
<organism evidence="1 2">
    <name type="scientific">Entomophthora muscae</name>
    <dbReference type="NCBI Taxonomy" id="34485"/>
    <lineage>
        <taxon>Eukaryota</taxon>
        <taxon>Fungi</taxon>
        <taxon>Fungi incertae sedis</taxon>
        <taxon>Zoopagomycota</taxon>
        <taxon>Entomophthoromycotina</taxon>
        <taxon>Entomophthoromycetes</taxon>
        <taxon>Entomophthorales</taxon>
        <taxon>Entomophthoraceae</taxon>
        <taxon>Entomophthora</taxon>
    </lineage>
</organism>
<comment type="caution">
    <text evidence="1">The sequence shown here is derived from an EMBL/GenBank/DDBJ whole genome shotgun (WGS) entry which is preliminary data.</text>
</comment>
<sequence length="110" mass="12113">MESVIESKFNMALAVFAQGKPRISGKAKFDKEDTLMSKWLLPTLTPRFPSILVTLVCDLLARVTQAEGPSWSPNCWAKELLIKFPMAPVSNKAFTSCKVLAEPSLTGNRA</sequence>
<evidence type="ECO:0000313" key="1">
    <source>
        <dbReference type="EMBL" id="KAJ9055136.1"/>
    </source>
</evidence>
<accession>A0ACC2RYL4</accession>
<keyword evidence="2" id="KW-1185">Reference proteome</keyword>
<evidence type="ECO:0000313" key="2">
    <source>
        <dbReference type="Proteomes" id="UP001165960"/>
    </source>
</evidence>